<dbReference type="Proteomes" id="UP000247810">
    <property type="component" value="Unassembled WGS sequence"/>
</dbReference>
<reference evidence="1 2" key="1">
    <citation type="submission" date="2018-02" db="EMBL/GenBank/DDBJ databases">
        <title>The genomes of Aspergillus section Nigri reveals drivers in fungal speciation.</title>
        <authorList>
            <consortium name="DOE Joint Genome Institute"/>
            <person name="Vesth T.C."/>
            <person name="Nybo J."/>
            <person name="Theobald S."/>
            <person name="Brandl J."/>
            <person name="Frisvad J.C."/>
            <person name="Nielsen K.F."/>
            <person name="Lyhne E.K."/>
            <person name="Kogle M.E."/>
            <person name="Kuo A."/>
            <person name="Riley R."/>
            <person name="Clum A."/>
            <person name="Nolan M."/>
            <person name="Lipzen A."/>
            <person name="Salamov A."/>
            <person name="Henrissat B."/>
            <person name="Wiebenga A."/>
            <person name="De vries R.P."/>
            <person name="Grigoriev I.V."/>
            <person name="Mortensen U.H."/>
            <person name="Andersen M.R."/>
            <person name="Baker S.E."/>
        </authorList>
    </citation>
    <scope>NUCLEOTIDE SEQUENCE [LARGE SCALE GENOMIC DNA]</scope>
    <source>
        <strain evidence="1 2">CBS 707.79</strain>
    </source>
</reference>
<dbReference type="EMBL" id="KZ825932">
    <property type="protein sequence ID" value="PYH91867.1"/>
    <property type="molecule type" value="Genomic_DNA"/>
</dbReference>
<dbReference type="GO" id="GO:0008237">
    <property type="term" value="F:metallopeptidase activity"/>
    <property type="evidence" value="ECO:0007669"/>
    <property type="project" value="InterPro"/>
</dbReference>
<gene>
    <name evidence="1" type="ORF">BO71DRAFT_432458</name>
</gene>
<dbReference type="SUPFAM" id="SSF55486">
    <property type="entry name" value="Metalloproteases ('zincins'), catalytic domain"/>
    <property type="match status" value="1"/>
</dbReference>
<protein>
    <recommendedName>
        <fullName evidence="3">Lysine-specific metallo-endopeptidase domain-containing protein</fullName>
    </recommendedName>
</protein>
<organism evidence="1 2">
    <name type="scientific">Aspergillus ellipticus CBS 707.79</name>
    <dbReference type="NCBI Taxonomy" id="1448320"/>
    <lineage>
        <taxon>Eukaryota</taxon>
        <taxon>Fungi</taxon>
        <taxon>Dikarya</taxon>
        <taxon>Ascomycota</taxon>
        <taxon>Pezizomycotina</taxon>
        <taxon>Eurotiomycetes</taxon>
        <taxon>Eurotiomycetidae</taxon>
        <taxon>Eurotiales</taxon>
        <taxon>Aspergillaceae</taxon>
        <taxon>Aspergillus</taxon>
        <taxon>Aspergillus subgen. Circumdati</taxon>
    </lineage>
</organism>
<dbReference type="OrthoDB" id="4471885at2759"/>
<dbReference type="VEuPathDB" id="FungiDB:BO71DRAFT_432458"/>
<accession>A0A319DC67</accession>
<dbReference type="AlphaFoldDB" id="A0A319DC67"/>
<proteinExistence type="predicted"/>
<evidence type="ECO:0000313" key="2">
    <source>
        <dbReference type="Proteomes" id="UP000247810"/>
    </source>
</evidence>
<dbReference type="InterPro" id="IPR024079">
    <property type="entry name" value="MetalloPept_cat_dom_sf"/>
</dbReference>
<dbReference type="Gene3D" id="3.40.390.10">
    <property type="entry name" value="Collagenase (Catalytic Domain)"/>
    <property type="match status" value="1"/>
</dbReference>
<keyword evidence="2" id="KW-1185">Reference proteome</keyword>
<evidence type="ECO:0000313" key="1">
    <source>
        <dbReference type="EMBL" id="PYH91867.1"/>
    </source>
</evidence>
<sequence>MEPFEMDDMCTDDNLKAFMQETYPVNGVVTSDVLTLCPIVWDDEEGWIGHIDQYETQTLDEIEGETMDGIVGSTGEVSLLHELTHTKSFLGTSVLEDREQGAGTDAYKWDGCFELAGDVTTRDRSLTNADTFAYFCAGIYLSQCNWKDGTCKDPATADDDSDSSSDSDSD</sequence>
<name>A0A319DC67_9EURO</name>
<evidence type="ECO:0008006" key="3">
    <source>
        <dbReference type="Google" id="ProtNLM"/>
    </source>
</evidence>